<evidence type="ECO:0000313" key="2">
    <source>
        <dbReference type="Proteomes" id="UP000824037"/>
    </source>
</evidence>
<dbReference type="Gene3D" id="3.10.450.50">
    <property type="match status" value="1"/>
</dbReference>
<dbReference type="SUPFAM" id="SSF54427">
    <property type="entry name" value="NTF2-like"/>
    <property type="match status" value="1"/>
</dbReference>
<evidence type="ECO:0000313" key="1">
    <source>
        <dbReference type="EMBL" id="HIZ36710.1"/>
    </source>
</evidence>
<organism evidence="1 2">
    <name type="scientific">Candidatus Ruania gallistercoris</name>
    <dbReference type="NCBI Taxonomy" id="2838746"/>
    <lineage>
        <taxon>Bacteria</taxon>
        <taxon>Bacillati</taxon>
        <taxon>Actinomycetota</taxon>
        <taxon>Actinomycetes</taxon>
        <taxon>Micrococcales</taxon>
        <taxon>Ruaniaceae</taxon>
        <taxon>Ruania</taxon>
    </lineage>
</organism>
<dbReference type="InterPro" id="IPR032710">
    <property type="entry name" value="NTF2-like_dom_sf"/>
</dbReference>
<evidence type="ECO:0008006" key="3">
    <source>
        <dbReference type="Google" id="ProtNLM"/>
    </source>
</evidence>
<sequence length="133" mass="14363">MSAHEETQRAVARWHEIVNAADLDAAREAVSDPIVVNGPKGAGPVSPAEFAEWITRSGIHLSPRSYHPVSEHVLVVEQDARWPQDGAATRVATVFRAHGGRVSAALRFPTLAEALEFAFLYRELAVTEPGTAA</sequence>
<gene>
    <name evidence="1" type="ORF">H9815_13105</name>
</gene>
<dbReference type="Proteomes" id="UP000824037">
    <property type="component" value="Unassembled WGS sequence"/>
</dbReference>
<reference evidence="1" key="2">
    <citation type="submission" date="2021-04" db="EMBL/GenBank/DDBJ databases">
        <authorList>
            <person name="Gilroy R."/>
        </authorList>
    </citation>
    <scope>NUCLEOTIDE SEQUENCE</scope>
    <source>
        <strain evidence="1">ChiGjej4B4-7305</strain>
    </source>
</reference>
<dbReference type="AlphaFoldDB" id="A0A9D2J4I4"/>
<accession>A0A9D2J4I4</accession>
<proteinExistence type="predicted"/>
<dbReference type="EMBL" id="DXBY01000224">
    <property type="protein sequence ID" value="HIZ36710.1"/>
    <property type="molecule type" value="Genomic_DNA"/>
</dbReference>
<protein>
    <recommendedName>
        <fullName evidence="3">SnoaL-like domain-containing protein</fullName>
    </recommendedName>
</protein>
<name>A0A9D2J4I4_9MICO</name>
<comment type="caution">
    <text evidence="1">The sequence shown here is derived from an EMBL/GenBank/DDBJ whole genome shotgun (WGS) entry which is preliminary data.</text>
</comment>
<reference evidence="1" key="1">
    <citation type="journal article" date="2021" name="PeerJ">
        <title>Extensive microbial diversity within the chicken gut microbiome revealed by metagenomics and culture.</title>
        <authorList>
            <person name="Gilroy R."/>
            <person name="Ravi A."/>
            <person name="Getino M."/>
            <person name="Pursley I."/>
            <person name="Horton D.L."/>
            <person name="Alikhan N.F."/>
            <person name="Baker D."/>
            <person name="Gharbi K."/>
            <person name="Hall N."/>
            <person name="Watson M."/>
            <person name="Adriaenssens E.M."/>
            <person name="Foster-Nyarko E."/>
            <person name="Jarju S."/>
            <person name="Secka A."/>
            <person name="Antonio M."/>
            <person name="Oren A."/>
            <person name="Chaudhuri R.R."/>
            <person name="La Ragione R."/>
            <person name="Hildebrand F."/>
            <person name="Pallen M.J."/>
        </authorList>
    </citation>
    <scope>NUCLEOTIDE SEQUENCE</scope>
    <source>
        <strain evidence="1">ChiGjej4B4-7305</strain>
    </source>
</reference>